<gene>
    <name evidence="1" type="ORF">PIB30_086740</name>
</gene>
<protein>
    <submittedName>
        <fullName evidence="1">Uncharacterized protein</fullName>
    </submittedName>
</protein>
<reference evidence="1 2" key="1">
    <citation type="journal article" date="2023" name="Plants (Basel)">
        <title>Bridging the Gap: Combining Genomics and Transcriptomics Approaches to Understand Stylosanthes scabra, an Orphan Legume from the Brazilian Caatinga.</title>
        <authorList>
            <person name="Ferreira-Neto J.R.C."/>
            <person name="da Silva M.D."/>
            <person name="Binneck E."/>
            <person name="de Melo N.F."/>
            <person name="da Silva R.H."/>
            <person name="de Melo A.L.T.M."/>
            <person name="Pandolfi V."/>
            <person name="Bustamante F.O."/>
            <person name="Brasileiro-Vidal A.C."/>
            <person name="Benko-Iseppon A.M."/>
        </authorList>
    </citation>
    <scope>NUCLEOTIDE SEQUENCE [LARGE SCALE GENOMIC DNA]</scope>
    <source>
        <tissue evidence="1">Leaves</tissue>
    </source>
</reference>
<name>A0ABU6QUF1_9FABA</name>
<evidence type="ECO:0000313" key="1">
    <source>
        <dbReference type="EMBL" id="MED6115077.1"/>
    </source>
</evidence>
<keyword evidence="2" id="KW-1185">Reference proteome</keyword>
<dbReference type="EMBL" id="JASCZI010001498">
    <property type="protein sequence ID" value="MED6115077.1"/>
    <property type="molecule type" value="Genomic_DNA"/>
</dbReference>
<sequence length="95" mass="10545">MKERKNSPKPVTLTFDIAILVAASTLTTTHLRLCCRSPSLTILLTFDQPPSRLTLPRHSPTLTTTCRHHHSSTPTVVAYLATNQSVNRIGQKEKP</sequence>
<accession>A0ABU6QUF1</accession>
<dbReference type="Proteomes" id="UP001341840">
    <property type="component" value="Unassembled WGS sequence"/>
</dbReference>
<evidence type="ECO:0000313" key="2">
    <source>
        <dbReference type="Proteomes" id="UP001341840"/>
    </source>
</evidence>
<organism evidence="1 2">
    <name type="scientific">Stylosanthes scabra</name>
    <dbReference type="NCBI Taxonomy" id="79078"/>
    <lineage>
        <taxon>Eukaryota</taxon>
        <taxon>Viridiplantae</taxon>
        <taxon>Streptophyta</taxon>
        <taxon>Embryophyta</taxon>
        <taxon>Tracheophyta</taxon>
        <taxon>Spermatophyta</taxon>
        <taxon>Magnoliopsida</taxon>
        <taxon>eudicotyledons</taxon>
        <taxon>Gunneridae</taxon>
        <taxon>Pentapetalae</taxon>
        <taxon>rosids</taxon>
        <taxon>fabids</taxon>
        <taxon>Fabales</taxon>
        <taxon>Fabaceae</taxon>
        <taxon>Papilionoideae</taxon>
        <taxon>50 kb inversion clade</taxon>
        <taxon>dalbergioids sensu lato</taxon>
        <taxon>Dalbergieae</taxon>
        <taxon>Pterocarpus clade</taxon>
        <taxon>Stylosanthes</taxon>
    </lineage>
</organism>
<proteinExistence type="predicted"/>
<comment type="caution">
    <text evidence="1">The sequence shown here is derived from an EMBL/GenBank/DDBJ whole genome shotgun (WGS) entry which is preliminary data.</text>
</comment>